<dbReference type="InterPro" id="IPR003439">
    <property type="entry name" value="ABC_transporter-like_ATP-bd"/>
</dbReference>
<dbReference type="SMART" id="SM00382">
    <property type="entry name" value="AAA"/>
    <property type="match status" value="1"/>
</dbReference>
<evidence type="ECO:0000256" key="3">
    <source>
        <dbReference type="ARBA" id="ARBA00022741"/>
    </source>
</evidence>
<feature type="coiled-coil region" evidence="5">
    <location>
        <begin position="86"/>
        <end position="117"/>
    </location>
</feature>
<protein>
    <submittedName>
        <fullName evidence="7">ABC transporter ATP-binding protein</fullName>
    </submittedName>
</protein>
<evidence type="ECO:0000313" key="8">
    <source>
        <dbReference type="Proteomes" id="UP000886758"/>
    </source>
</evidence>
<dbReference type="GO" id="GO:0055085">
    <property type="term" value="P:transmembrane transport"/>
    <property type="evidence" value="ECO:0007669"/>
    <property type="project" value="UniProtKB-ARBA"/>
</dbReference>
<evidence type="ECO:0000256" key="5">
    <source>
        <dbReference type="SAM" id="Coils"/>
    </source>
</evidence>
<gene>
    <name evidence="7" type="ORF">IAD46_00635</name>
</gene>
<feature type="domain" description="ABC transporter" evidence="6">
    <location>
        <begin position="7"/>
        <end position="333"/>
    </location>
</feature>
<evidence type="ECO:0000256" key="2">
    <source>
        <dbReference type="ARBA" id="ARBA00022448"/>
    </source>
</evidence>
<dbReference type="InterPro" id="IPR027417">
    <property type="entry name" value="P-loop_NTPase"/>
</dbReference>
<comment type="similarity">
    <text evidence="1">Belongs to the ABC transporter superfamily.</text>
</comment>
<comment type="caution">
    <text evidence="7">The sequence shown here is derived from an EMBL/GenBank/DDBJ whole genome shotgun (WGS) entry which is preliminary data.</text>
</comment>
<dbReference type="PROSITE" id="PS50893">
    <property type="entry name" value="ABC_TRANSPORTER_2"/>
    <property type="match status" value="1"/>
</dbReference>
<evidence type="ECO:0000256" key="4">
    <source>
        <dbReference type="ARBA" id="ARBA00022840"/>
    </source>
</evidence>
<reference evidence="7" key="1">
    <citation type="submission" date="2020-10" db="EMBL/GenBank/DDBJ databases">
        <authorList>
            <person name="Gilroy R."/>
        </authorList>
    </citation>
    <scope>NUCLEOTIDE SEQUENCE</scope>
    <source>
        <strain evidence="7">ChiW17-6978</strain>
    </source>
</reference>
<dbReference type="AlphaFoldDB" id="A0A9D1GPK3"/>
<evidence type="ECO:0000259" key="6">
    <source>
        <dbReference type="PROSITE" id="PS50893"/>
    </source>
</evidence>
<dbReference type="EMBL" id="DVLF01000022">
    <property type="protein sequence ID" value="HIT49510.1"/>
    <property type="molecule type" value="Genomic_DNA"/>
</dbReference>
<dbReference type="InterPro" id="IPR017871">
    <property type="entry name" value="ABC_transporter-like_CS"/>
</dbReference>
<name>A0A9D1GPK3_9MOLU</name>
<dbReference type="SUPFAM" id="SSF52540">
    <property type="entry name" value="P-loop containing nucleoside triphosphate hydrolases"/>
    <property type="match status" value="1"/>
</dbReference>
<proteinExistence type="inferred from homology"/>
<dbReference type="CDD" id="cd03257">
    <property type="entry name" value="ABC_NikE_OppD_transporters"/>
    <property type="match status" value="1"/>
</dbReference>
<keyword evidence="4 7" id="KW-0067">ATP-binding</keyword>
<reference evidence="7" key="2">
    <citation type="journal article" date="2021" name="PeerJ">
        <title>Extensive microbial diversity within the chicken gut microbiome revealed by metagenomics and culture.</title>
        <authorList>
            <person name="Gilroy R."/>
            <person name="Ravi A."/>
            <person name="Getino M."/>
            <person name="Pursley I."/>
            <person name="Horton D.L."/>
            <person name="Alikhan N.F."/>
            <person name="Baker D."/>
            <person name="Gharbi K."/>
            <person name="Hall N."/>
            <person name="Watson M."/>
            <person name="Adriaenssens E.M."/>
            <person name="Foster-Nyarko E."/>
            <person name="Jarju S."/>
            <person name="Secka A."/>
            <person name="Antonio M."/>
            <person name="Oren A."/>
            <person name="Chaudhuri R.R."/>
            <person name="La Ragione R."/>
            <person name="Hildebrand F."/>
            <person name="Pallen M.J."/>
        </authorList>
    </citation>
    <scope>NUCLEOTIDE SEQUENCE</scope>
    <source>
        <strain evidence="7">ChiW17-6978</strain>
    </source>
</reference>
<dbReference type="PROSITE" id="PS00211">
    <property type="entry name" value="ABC_TRANSPORTER_1"/>
    <property type="match status" value="1"/>
</dbReference>
<dbReference type="GO" id="GO:0005524">
    <property type="term" value="F:ATP binding"/>
    <property type="evidence" value="ECO:0007669"/>
    <property type="project" value="UniProtKB-KW"/>
</dbReference>
<evidence type="ECO:0000256" key="1">
    <source>
        <dbReference type="ARBA" id="ARBA00005417"/>
    </source>
</evidence>
<dbReference type="PANTHER" id="PTHR43776">
    <property type="entry name" value="TRANSPORT ATP-BINDING PROTEIN"/>
    <property type="match status" value="1"/>
</dbReference>
<keyword evidence="3" id="KW-0547">Nucleotide-binding</keyword>
<dbReference type="InterPro" id="IPR050319">
    <property type="entry name" value="ABC_transp_ATP-bind"/>
</dbReference>
<dbReference type="InterPro" id="IPR003593">
    <property type="entry name" value="AAA+_ATPase"/>
</dbReference>
<evidence type="ECO:0000313" key="7">
    <source>
        <dbReference type="EMBL" id="HIT49510.1"/>
    </source>
</evidence>
<dbReference type="GO" id="GO:0016887">
    <property type="term" value="F:ATP hydrolysis activity"/>
    <property type="evidence" value="ECO:0007669"/>
    <property type="project" value="InterPro"/>
</dbReference>
<dbReference type="Proteomes" id="UP000886758">
    <property type="component" value="Unassembled WGS sequence"/>
</dbReference>
<sequence>MNSDVLLSVRNLKQFFFFGSGPNKTKLKAVSNVSFDVHAGECFGIVGESGCGKTTTGRSIIKLYDITSGSVYYKGYRISAGNRWNKKEIKYTLIRLRQKLSQLKKDKNAQLASLNKAAADYTTAAKMILNQYNEAVGKARLDAKKIIVVQKKKLKQIRFDNKHVPRKLVNEIQMIFQDPVDSLDPRMTVEDIIQEGLKIQGFKNKEENHQKVVEMLEKVGLVAEHASRYPHEFSGGQRQRIGIARALVMNPKLLICDEPISALDVSIRAQIINLLNDLKEELGLTIIFIAHDLSVVKYFCDRIAVMYFGKVVELASSDELFANPLHPYTRSLLSAIPKPNPLTEKTRERIVYHPNEVHDYSVDKPMLKEIKKGHFIYCNEKEFDDYLKILK</sequence>
<dbReference type="Gene3D" id="3.40.50.300">
    <property type="entry name" value="P-loop containing nucleotide triphosphate hydrolases"/>
    <property type="match status" value="2"/>
</dbReference>
<accession>A0A9D1GPK3</accession>
<dbReference type="Pfam" id="PF08352">
    <property type="entry name" value="oligo_HPY"/>
    <property type="match status" value="1"/>
</dbReference>
<dbReference type="GO" id="GO:0015833">
    <property type="term" value="P:peptide transport"/>
    <property type="evidence" value="ECO:0007669"/>
    <property type="project" value="InterPro"/>
</dbReference>
<dbReference type="PANTHER" id="PTHR43776:SF7">
    <property type="entry name" value="D,D-DIPEPTIDE TRANSPORT ATP-BINDING PROTEIN DDPF-RELATED"/>
    <property type="match status" value="1"/>
</dbReference>
<organism evidence="7 8">
    <name type="scientific">Candidatus Pelethenecus faecipullorum</name>
    <dbReference type="NCBI Taxonomy" id="2840900"/>
    <lineage>
        <taxon>Bacteria</taxon>
        <taxon>Bacillati</taxon>
        <taxon>Mycoplasmatota</taxon>
        <taxon>Mollicutes</taxon>
        <taxon>Candidatus Pelethenecus</taxon>
    </lineage>
</organism>
<keyword evidence="5" id="KW-0175">Coiled coil</keyword>
<dbReference type="InterPro" id="IPR013563">
    <property type="entry name" value="Oligopep_ABC_C"/>
</dbReference>
<keyword evidence="2" id="KW-0813">Transport</keyword>
<dbReference type="Pfam" id="PF00005">
    <property type="entry name" value="ABC_tran"/>
    <property type="match status" value="2"/>
</dbReference>